<feature type="compositionally biased region" description="Polar residues" evidence="1">
    <location>
        <begin position="22"/>
        <end position="34"/>
    </location>
</feature>
<keyword evidence="4" id="KW-1185">Reference proteome</keyword>
<dbReference type="Proteomes" id="UP000299102">
    <property type="component" value="Unassembled WGS sequence"/>
</dbReference>
<feature type="region of interest" description="Disordered" evidence="1">
    <location>
        <begin position="1"/>
        <end position="55"/>
    </location>
</feature>
<evidence type="ECO:0000313" key="4">
    <source>
        <dbReference type="Proteomes" id="UP000299102"/>
    </source>
</evidence>
<evidence type="ECO:0000259" key="2">
    <source>
        <dbReference type="Pfam" id="PF07530"/>
    </source>
</evidence>
<dbReference type="AlphaFoldDB" id="A0A4C1V6N2"/>
<dbReference type="Pfam" id="PF07530">
    <property type="entry name" value="PRE_C2HC"/>
    <property type="match status" value="1"/>
</dbReference>
<feature type="domain" description="Pre-C2HC" evidence="2">
    <location>
        <begin position="135"/>
        <end position="184"/>
    </location>
</feature>
<protein>
    <recommendedName>
        <fullName evidence="2">Pre-C2HC domain-containing protein</fullName>
    </recommendedName>
</protein>
<evidence type="ECO:0000256" key="1">
    <source>
        <dbReference type="SAM" id="MobiDB-lite"/>
    </source>
</evidence>
<gene>
    <name evidence="3" type="ORF">EVAR_30733_1</name>
</gene>
<feature type="region of interest" description="Disordered" evidence="1">
    <location>
        <begin position="248"/>
        <end position="270"/>
    </location>
</feature>
<name>A0A4C1V6N2_EUMVA</name>
<dbReference type="EMBL" id="BGZK01000285">
    <property type="protein sequence ID" value="GBP34180.1"/>
    <property type="molecule type" value="Genomic_DNA"/>
</dbReference>
<reference evidence="3 4" key="1">
    <citation type="journal article" date="2019" name="Commun. Biol.">
        <title>The bagworm genome reveals a unique fibroin gene that provides high tensile strength.</title>
        <authorList>
            <person name="Kono N."/>
            <person name="Nakamura H."/>
            <person name="Ohtoshi R."/>
            <person name="Tomita M."/>
            <person name="Numata K."/>
            <person name="Arakawa K."/>
        </authorList>
    </citation>
    <scope>NUCLEOTIDE SEQUENCE [LARGE SCALE GENOMIC DNA]</scope>
</reference>
<feature type="compositionally biased region" description="Polar residues" evidence="1">
    <location>
        <begin position="45"/>
        <end position="54"/>
    </location>
</feature>
<dbReference type="InterPro" id="IPR006579">
    <property type="entry name" value="Pre_C2HC_dom"/>
</dbReference>
<evidence type="ECO:0000313" key="3">
    <source>
        <dbReference type="EMBL" id="GBP34180.1"/>
    </source>
</evidence>
<proteinExistence type="predicted"/>
<accession>A0A4C1V6N2</accession>
<sequence length="270" mass="29962">MDPLTTGSPRPPKSLKRPTPYLNHSTPVKSTQSIYDAPESRRKTVQPTKATAPTVTLDEADEIVPPAPVKPQRPPPLFIHDKGRWPVIQPASATDFRNLSALLATLKVAYHTYSLKDEREFRVVLRGVPKEIPIEEVKEDLLTQDLPVQSVRRITNRAREPLDLVLVTANTGTDIETKRSFYRIKANTMDQHSPCPPGAGGSGPKKQITFEFIQQVFTKALSEIGYEAPQELVNKLIARVTPVSSRASSRAAFPIKTTKTKQTSDEPIVV</sequence>
<organism evidence="3 4">
    <name type="scientific">Eumeta variegata</name>
    <name type="common">Bagworm moth</name>
    <name type="synonym">Eumeta japonica</name>
    <dbReference type="NCBI Taxonomy" id="151549"/>
    <lineage>
        <taxon>Eukaryota</taxon>
        <taxon>Metazoa</taxon>
        <taxon>Ecdysozoa</taxon>
        <taxon>Arthropoda</taxon>
        <taxon>Hexapoda</taxon>
        <taxon>Insecta</taxon>
        <taxon>Pterygota</taxon>
        <taxon>Neoptera</taxon>
        <taxon>Endopterygota</taxon>
        <taxon>Lepidoptera</taxon>
        <taxon>Glossata</taxon>
        <taxon>Ditrysia</taxon>
        <taxon>Tineoidea</taxon>
        <taxon>Psychidae</taxon>
        <taxon>Oiketicinae</taxon>
        <taxon>Eumeta</taxon>
    </lineage>
</organism>
<comment type="caution">
    <text evidence="3">The sequence shown here is derived from an EMBL/GenBank/DDBJ whole genome shotgun (WGS) entry which is preliminary data.</text>
</comment>
<dbReference type="OrthoDB" id="7477923at2759"/>